<dbReference type="SUPFAM" id="SSF55729">
    <property type="entry name" value="Acyl-CoA N-acyltransferases (Nat)"/>
    <property type="match status" value="1"/>
</dbReference>
<proteinExistence type="predicted"/>
<sequence length="185" mass="20567">MSIALAQCWISDLEGVSWFVRPATCAEEDQQFLTLMCYLSAFPMRHCRMSGCDAELVARLPQIAPWRSGWGRPGDIALLAVDTMTRRRLGAIWCRLFSSPDDFVPGFYASDIPIIALAVEVHARRRGIGQSLLSTLKQIASQRGYSALSLSVSTNSPARRLYERNSFIAQDIQSHPDPTSMSVTL</sequence>
<dbReference type="InterPro" id="IPR000182">
    <property type="entry name" value="GNAT_dom"/>
</dbReference>
<dbReference type="InterPro" id="IPR016181">
    <property type="entry name" value="Acyl_CoA_acyltransferase"/>
</dbReference>
<dbReference type="Gene3D" id="3.40.630.30">
    <property type="match status" value="1"/>
</dbReference>
<dbReference type="Proteomes" id="UP001344906">
    <property type="component" value="Unassembled WGS sequence"/>
</dbReference>
<dbReference type="Pfam" id="PF00583">
    <property type="entry name" value="Acetyltransf_1"/>
    <property type="match status" value="1"/>
</dbReference>
<dbReference type="RefSeq" id="WP_338255887.1">
    <property type="nucleotide sequence ID" value="NZ_BSRI01000002.1"/>
</dbReference>
<feature type="domain" description="N-acetyltransferase" evidence="1">
    <location>
        <begin position="39"/>
        <end position="185"/>
    </location>
</feature>
<evidence type="ECO:0000259" key="1">
    <source>
        <dbReference type="PROSITE" id="PS51186"/>
    </source>
</evidence>
<dbReference type="EMBL" id="BSRI01000002">
    <property type="protein sequence ID" value="GLV59297.1"/>
    <property type="molecule type" value="Genomic_DNA"/>
</dbReference>
<comment type="caution">
    <text evidence="2">The sequence shown here is derived from an EMBL/GenBank/DDBJ whole genome shotgun (WGS) entry which is preliminary data.</text>
</comment>
<organism evidence="2 3">
    <name type="scientific">Dictyobacter halimunensis</name>
    <dbReference type="NCBI Taxonomy" id="3026934"/>
    <lineage>
        <taxon>Bacteria</taxon>
        <taxon>Bacillati</taxon>
        <taxon>Chloroflexota</taxon>
        <taxon>Ktedonobacteria</taxon>
        <taxon>Ktedonobacterales</taxon>
        <taxon>Dictyobacteraceae</taxon>
        <taxon>Dictyobacter</taxon>
    </lineage>
</organism>
<accession>A0ABQ6FZU3</accession>
<dbReference type="CDD" id="cd04301">
    <property type="entry name" value="NAT_SF"/>
    <property type="match status" value="1"/>
</dbReference>
<evidence type="ECO:0000313" key="2">
    <source>
        <dbReference type="EMBL" id="GLV59297.1"/>
    </source>
</evidence>
<gene>
    <name evidence="2" type="ORF">KDH_61240</name>
</gene>
<reference evidence="2 3" key="1">
    <citation type="submission" date="2023-02" db="EMBL/GenBank/DDBJ databases">
        <title>Dictyobacter halimunensis sp. nov., a new member of the class Ktedonobacteria from forest soil in a geothermal area.</title>
        <authorList>
            <person name="Rachmania M.K."/>
            <person name="Ningsih F."/>
            <person name="Sakai Y."/>
            <person name="Yabe S."/>
            <person name="Yokota A."/>
            <person name="Sjamsuridzal W."/>
        </authorList>
    </citation>
    <scope>NUCLEOTIDE SEQUENCE [LARGE SCALE GENOMIC DNA]</scope>
    <source>
        <strain evidence="2 3">S3.2.2.5</strain>
    </source>
</reference>
<dbReference type="PROSITE" id="PS51186">
    <property type="entry name" value="GNAT"/>
    <property type="match status" value="1"/>
</dbReference>
<name>A0ABQ6FZU3_9CHLR</name>
<protein>
    <recommendedName>
        <fullName evidence="1">N-acetyltransferase domain-containing protein</fullName>
    </recommendedName>
</protein>
<evidence type="ECO:0000313" key="3">
    <source>
        <dbReference type="Proteomes" id="UP001344906"/>
    </source>
</evidence>
<keyword evidence="3" id="KW-1185">Reference proteome</keyword>